<dbReference type="InterPro" id="IPR016187">
    <property type="entry name" value="CTDL_fold"/>
</dbReference>
<dbReference type="CDD" id="cd00037">
    <property type="entry name" value="CLECT"/>
    <property type="match status" value="1"/>
</dbReference>
<dbReference type="Gene3D" id="3.10.100.10">
    <property type="entry name" value="Mannose-Binding Protein A, subunit A"/>
    <property type="match status" value="1"/>
</dbReference>
<evidence type="ECO:0000313" key="4">
    <source>
        <dbReference type="Proteomes" id="UP001152747"/>
    </source>
</evidence>
<sequence length="185" mass="20368">MIVKVLMFMLMFLQSVDSCRARCRNRTQCEPGWSYVSRETGGWCLLFLGVLEMNKASAEEECSSFGAVPSSIDNEEMKQSFMSTLSYWNLDGMWIGASLKPSCNCGSDSCKLTAGCGSQGYIWTDNYTTSPNDLLDSVQGIETTVESGVTYVTPYDSAYLARDGTIRAIWSSSTLYGVMCGKRAT</sequence>
<evidence type="ECO:0000256" key="1">
    <source>
        <dbReference type="SAM" id="SignalP"/>
    </source>
</evidence>
<dbReference type="SUPFAM" id="SSF56436">
    <property type="entry name" value="C-type lectin-like"/>
    <property type="match status" value="1"/>
</dbReference>
<dbReference type="EMBL" id="CANHGI010000001">
    <property type="protein sequence ID" value="CAI5440045.1"/>
    <property type="molecule type" value="Genomic_DNA"/>
</dbReference>
<reference evidence="3" key="1">
    <citation type="submission" date="2022-11" db="EMBL/GenBank/DDBJ databases">
        <authorList>
            <person name="Kikuchi T."/>
        </authorList>
    </citation>
    <scope>NUCLEOTIDE SEQUENCE</scope>
    <source>
        <strain evidence="3">PS1010</strain>
    </source>
</reference>
<dbReference type="Proteomes" id="UP001152747">
    <property type="component" value="Unassembled WGS sequence"/>
</dbReference>
<proteinExistence type="predicted"/>
<dbReference type="OrthoDB" id="5831166at2759"/>
<evidence type="ECO:0000313" key="3">
    <source>
        <dbReference type="EMBL" id="CAI5440045.1"/>
    </source>
</evidence>
<feature type="domain" description="C-type lectin" evidence="2">
    <location>
        <begin position="29"/>
        <end position="181"/>
    </location>
</feature>
<gene>
    <name evidence="3" type="ORF">CAMP_LOCUS2682</name>
</gene>
<keyword evidence="4" id="KW-1185">Reference proteome</keyword>
<dbReference type="SMART" id="SM00034">
    <property type="entry name" value="CLECT"/>
    <property type="match status" value="1"/>
</dbReference>
<keyword evidence="1" id="KW-0732">Signal</keyword>
<dbReference type="AlphaFoldDB" id="A0A9P1I7R1"/>
<dbReference type="InterPro" id="IPR016186">
    <property type="entry name" value="C-type_lectin-like/link_sf"/>
</dbReference>
<dbReference type="InterPro" id="IPR001304">
    <property type="entry name" value="C-type_lectin-like"/>
</dbReference>
<dbReference type="PANTHER" id="PTHR23124">
    <property type="entry name" value="C-TYPE LECTIN DOMAIN-CONTAINING PROTEIN-RELATED-RELATED"/>
    <property type="match status" value="1"/>
</dbReference>
<organism evidence="3 4">
    <name type="scientific">Caenorhabditis angaria</name>
    <dbReference type="NCBI Taxonomy" id="860376"/>
    <lineage>
        <taxon>Eukaryota</taxon>
        <taxon>Metazoa</taxon>
        <taxon>Ecdysozoa</taxon>
        <taxon>Nematoda</taxon>
        <taxon>Chromadorea</taxon>
        <taxon>Rhabditida</taxon>
        <taxon>Rhabditina</taxon>
        <taxon>Rhabditomorpha</taxon>
        <taxon>Rhabditoidea</taxon>
        <taxon>Rhabditidae</taxon>
        <taxon>Peloderinae</taxon>
        <taxon>Caenorhabditis</taxon>
    </lineage>
</organism>
<name>A0A9P1I7R1_9PELO</name>
<evidence type="ECO:0000259" key="2">
    <source>
        <dbReference type="SMART" id="SM00034"/>
    </source>
</evidence>
<feature type="chain" id="PRO_5040487409" description="C-type lectin domain-containing protein" evidence="1">
    <location>
        <begin position="22"/>
        <end position="185"/>
    </location>
</feature>
<protein>
    <recommendedName>
        <fullName evidence="2">C-type lectin domain-containing protein</fullName>
    </recommendedName>
</protein>
<feature type="signal peptide" evidence="1">
    <location>
        <begin position="1"/>
        <end position="21"/>
    </location>
</feature>
<comment type="caution">
    <text evidence="3">The sequence shown here is derived from an EMBL/GenBank/DDBJ whole genome shotgun (WGS) entry which is preliminary data.</text>
</comment>
<accession>A0A9P1I7R1</accession>